<dbReference type="GO" id="GO:0016989">
    <property type="term" value="F:sigma factor antagonist activity"/>
    <property type="evidence" value="ECO:0007669"/>
    <property type="project" value="TreeGrafter"/>
</dbReference>
<dbReference type="GO" id="GO:0005886">
    <property type="term" value="C:plasma membrane"/>
    <property type="evidence" value="ECO:0007669"/>
    <property type="project" value="UniProtKB-SubCell"/>
</dbReference>
<name>A0A839DV29_9PSEU</name>
<protein>
    <recommendedName>
        <fullName evidence="10">Regulator of SigK</fullName>
    </recommendedName>
    <alternativeName>
        <fullName evidence="9">Sigma-K anti-sigma factor RskA</fullName>
    </alternativeName>
</protein>
<keyword evidence="3" id="KW-1003">Cell membrane</keyword>
<dbReference type="PANTHER" id="PTHR37461">
    <property type="entry name" value="ANTI-SIGMA-K FACTOR RSKA"/>
    <property type="match status" value="1"/>
</dbReference>
<evidence type="ECO:0000256" key="11">
    <source>
        <dbReference type="SAM" id="MobiDB-lite"/>
    </source>
</evidence>
<dbReference type="InterPro" id="IPR051474">
    <property type="entry name" value="Anti-sigma-K/W_factor"/>
</dbReference>
<evidence type="ECO:0000256" key="2">
    <source>
        <dbReference type="ARBA" id="ARBA00004236"/>
    </source>
</evidence>
<keyword evidence="5 12" id="KW-1133">Transmembrane helix</keyword>
<dbReference type="Proteomes" id="UP000569329">
    <property type="component" value="Unassembled WGS sequence"/>
</dbReference>
<keyword evidence="8" id="KW-0804">Transcription</keyword>
<keyword evidence="7 12" id="KW-0472">Membrane</keyword>
<dbReference type="AlphaFoldDB" id="A0A839DV29"/>
<evidence type="ECO:0000256" key="3">
    <source>
        <dbReference type="ARBA" id="ARBA00022475"/>
    </source>
</evidence>
<keyword evidence="6" id="KW-0805">Transcription regulation</keyword>
<dbReference type="InterPro" id="IPR018764">
    <property type="entry name" value="RskA_C"/>
</dbReference>
<evidence type="ECO:0000313" key="16">
    <source>
        <dbReference type="Proteomes" id="UP000569329"/>
    </source>
</evidence>
<dbReference type="PANTHER" id="PTHR37461:SF1">
    <property type="entry name" value="ANTI-SIGMA-K FACTOR RSKA"/>
    <property type="match status" value="1"/>
</dbReference>
<organism evidence="15 16">
    <name type="scientific">Halosaccharopolyspora lacisalsi</name>
    <dbReference type="NCBI Taxonomy" id="1000566"/>
    <lineage>
        <taxon>Bacteria</taxon>
        <taxon>Bacillati</taxon>
        <taxon>Actinomycetota</taxon>
        <taxon>Actinomycetes</taxon>
        <taxon>Pseudonocardiales</taxon>
        <taxon>Pseudonocardiaceae</taxon>
        <taxon>Halosaccharopolyspora</taxon>
    </lineage>
</organism>
<proteinExistence type="predicted"/>
<evidence type="ECO:0000256" key="4">
    <source>
        <dbReference type="ARBA" id="ARBA00022692"/>
    </source>
</evidence>
<evidence type="ECO:0000256" key="9">
    <source>
        <dbReference type="ARBA" id="ARBA00029829"/>
    </source>
</evidence>
<evidence type="ECO:0000256" key="6">
    <source>
        <dbReference type="ARBA" id="ARBA00023015"/>
    </source>
</evidence>
<sequence length="251" mass="26805">MSTDMATLTGAYAVDALTEIERARFERHLAACGDCAQEVRELRETVTRLGLAAETAPPEDLKRRVLAEVSRTGQSPPGGGETGHRRQILRSASPWGMRLTAAAAVVGVALAATFGGLAWHSQQELAQARHRFEQVSESSMAMARLMEAPDARVVVTSQNGMKATTVMSEQLHRAMFMSTGIEQPPAGHSYQLWFLGPFGATSAGLIQQDRAGRVEPLVAPMPKATTAMGVTLEPAGGSSEPTNDPMMTMSL</sequence>
<feature type="domain" description="Anti-sigma K factor RskA C-terminal" evidence="13">
    <location>
        <begin position="100"/>
        <end position="245"/>
    </location>
</feature>
<feature type="transmembrane region" description="Helical" evidence="12">
    <location>
        <begin position="95"/>
        <end position="119"/>
    </location>
</feature>
<accession>A0A839DV29</accession>
<dbReference type="Pfam" id="PF10099">
    <property type="entry name" value="RskA_C"/>
    <property type="match status" value="1"/>
</dbReference>
<evidence type="ECO:0000256" key="5">
    <source>
        <dbReference type="ARBA" id="ARBA00022989"/>
    </source>
</evidence>
<dbReference type="Gene3D" id="1.10.10.1320">
    <property type="entry name" value="Anti-sigma factor, zinc-finger domain"/>
    <property type="match status" value="1"/>
</dbReference>
<dbReference type="InterPro" id="IPR041916">
    <property type="entry name" value="Anti_sigma_zinc_sf"/>
</dbReference>
<dbReference type="GO" id="GO:0006417">
    <property type="term" value="P:regulation of translation"/>
    <property type="evidence" value="ECO:0007669"/>
    <property type="project" value="TreeGrafter"/>
</dbReference>
<dbReference type="RefSeq" id="WP_182543456.1">
    <property type="nucleotide sequence ID" value="NZ_JACGWZ010000001.1"/>
</dbReference>
<evidence type="ECO:0000313" key="15">
    <source>
        <dbReference type="EMBL" id="MBA8823145.1"/>
    </source>
</evidence>
<evidence type="ECO:0000256" key="7">
    <source>
        <dbReference type="ARBA" id="ARBA00023136"/>
    </source>
</evidence>
<feature type="region of interest" description="Disordered" evidence="11">
    <location>
        <begin position="231"/>
        <end position="251"/>
    </location>
</feature>
<dbReference type="InterPro" id="IPR053877">
    <property type="entry name" value="RskA_N"/>
</dbReference>
<gene>
    <name evidence="15" type="ORF">FHX42_000474</name>
</gene>
<reference evidence="15 16" key="1">
    <citation type="submission" date="2020-07" db="EMBL/GenBank/DDBJ databases">
        <title>Sequencing the genomes of 1000 actinobacteria strains.</title>
        <authorList>
            <person name="Klenk H.-P."/>
        </authorList>
    </citation>
    <scope>NUCLEOTIDE SEQUENCE [LARGE SCALE GENOMIC DNA]</scope>
    <source>
        <strain evidence="15 16">DSM 45975</strain>
    </source>
</reference>
<evidence type="ECO:0000259" key="13">
    <source>
        <dbReference type="Pfam" id="PF10099"/>
    </source>
</evidence>
<feature type="domain" description="Anti-sigma-K factor RskA N-terminal" evidence="14">
    <location>
        <begin position="7"/>
        <end position="46"/>
    </location>
</feature>
<keyword evidence="16" id="KW-1185">Reference proteome</keyword>
<evidence type="ECO:0000256" key="1">
    <source>
        <dbReference type="ARBA" id="ARBA00004167"/>
    </source>
</evidence>
<dbReference type="EMBL" id="JACGWZ010000001">
    <property type="protein sequence ID" value="MBA8823145.1"/>
    <property type="molecule type" value="Genomic_DNA"/>
</dbReference>
<evidence type="ECO:0000256" key="8">
    <source>
        <dbReference type="ARBA" id="ARBA00023163"/>
    </source>
</evidence>
<keyword evidence="4 12" id="KW-0812">Transmembrane</keyword>
<comment type="subcellular location">
    <subcellularLocation>
        <location evidence="2">Cell membrane</location>
    </subcellularLocation>
    <subcellularLocation>
        <location evidence="1">Membrane</location>
        <topology evidence="1">Single-pass membrane protein</topology>
    </subcellularLocation>
</comment>
<evidence type="ECO:0000256" key="10">
    <source>
        <dbReference type="ARBA" id="ARBA00030803"/>
    </source>
</evidence>
<dbReference type="Pfam" id="PF22618">
    <property type="entry name" value="RskA_N"/>
    <property type="match status" value="1"/>
</dbReference>
<evidence type="ECO:0000259" key="14">
    <source>
        <dbReference type="Pfam" id="PF22618"/>
    </source>
</evidence>
<comment type="caution">
    <text evidence="15">The sequence shown here is derived from an EMBL/GenBank/DDBJ whole genome shotgun (WGS) entry which is preliminary data.</text>
</comment>
<evidence type="ECO:0000256" key="12">
    <source>
        <dbReference type="SAM" id="Phobius"/>
    </source>
</evidence>